<keyword evidence="4 6" id="KW-0732">Signal</keyword>
<dbReference type="GO" id="GO:0005179">
    <property type="term" value="F:hormone activity"/>
    <property type="evidence" value="ECO:0007669"/>
    <property type="project" value="TreeGrafter"/>
</dbReference>
<dbReference type="Proteomes" id="UP000327493">
    <property type="component" value="Chromosome 21"/>
</dbReference>
<evidence type="ECO:0008006" key="9">
    <source>
        <dbReference type="Google" id="ProtNLM"/>
    </source>
</evidence>
<evidence type="ECO:0000256" key="5">
    <source>
        <dbReference type="ARBA" id="ARBA00023157"/>
    </source>
</evidence>
<dbReference type="PANTHER" id="PTHR28593:SF2">
    <property type="entry name" value="METEORIN"/>
    <property type="match status" value="1"/>
</dbReference>
<dbReference type="PANTHER" id="PTHR28593">
    <property type="entry name" value="METEORIN-LIKE PROTEIN"/>
    <property type="match status" value="1"/>
</dbReference>
<evidence type="ECO:0000256" key="3">
    <source>
        <dbReference type="ARBA" id="ARBA00022525"/>
    </source>
</evidence>
<gene>
    <name evidence="7" type="ORF">FQN60_003260</name>
</gene>
<comment type="caution">
    <text evidence="7">The sequence shown here is derived from an EMBL/GenBank/DDBJ whole genome shotgun (WGS) entry which is preliminary data.</text>
</comment>
<keyword evidence="8" id="KW-1185">Reference proteome</keyword>
<comment type="similarity">
    <text evidence="2">Belongs to the meteorin family.</text>
</comment>
<dbReference type="GO" id="GO:0010001">
    <property type="term" value="P:glial cell differentiation"/>
    <property type="evidence" value="ECO:0007669"/>
    <property type="project" value="TreeGrafter"/>
</dbReference>
<sequence length="406" mass="44735">MPALGVWINAIWILSFAGFDAASSSYSEDQCSWRGRQGAVKVFLVLWCECASRLSAGGIGGGLSQQQGSVEQISLHCSEGTLDWLYPKGALRLSLSPRLPSVAVGPGGSSSGLITACVKPSEQFHGAQLYLERDGVLELLVGDRLESSPPPRVRCFSRLPGERVALFLQATPHQDISRRIASFRYELRGDWTARLSLDSNPISSEGESVRHESAMPLRAGWTFRSHAEHREEEVAKLSPEACWSRRAVEWGGGGQKHSMWGFLQSPEPFEWRSLTVSPSRFPSLVVFPEACRPCNNTEILMAVCTSDFVVRGNIRSVVEDDNLRAAVIKVSATRVFRQKYALFTGNSRLTSRGEVRTLLQCGVKPGPGSFLFTGRVHFGEAWLGCAPRYKDFQRAYTIAKAAQQIP</sequence>
<proteinExistence type="inferred from homology"/>
<reference evidence="7 8" key="1">
    <citation type="submission" date="2019-08" db="EMBL/GenBank/DDBJ databases">
        <title>A chromosome-level genome assembly, high-density linkage maps, and genome scans reveal the genomic architecture of hybrid incompatibilities underlying speciation via character displacement in darters (Percidae: Etheostominae).</title>
        <authorList>
            <person name="Moran R.L."/>
            <person name="Catchen J.M."/>
            <person name="Fuller R.C."/>
        </authorList>
    </citation>
    <scope>NUCLEOTIDE SEQUENCE [LARGE SCALE GENOMIC DNA]</scope>
    <source>
        <strain evidence="7">EspeVRDwgs_2016</strain>
        <tissue evidence="7">Muscle</tissue>
    </source>
</reference>
<accession>A0A5J5CLN7</accession>
<evidence type="ECO:0000313" key="7">
    <source>
        <dbReference type="EMBL" id="KAA8581679.1"/>
    </source>
</evidence>
<dbReference type="EMBL" id="VOFY01000021">
    <property type="protein sequence ID" value="KAA8581679.1"/>
    <property type="molecule type" value="Genomic_DNA"/>
</dbReference>
<comment type="subcellular location">
    <subcellularLocation>
        <location evidence="1">Secreted</location>
    </subcellularLocation>
</comment>
<keyword evidence="5" id="KW-1015">Disulfide bond</keyword>
<name>A0A5J5CLN7_9PERO</name>
<evidence type="ECO:0000313" key="8">
    <source>
        <dbReference type="Proteomes" id="UP000327493"/>
    </source>
</evidence>
<feature type="chain" id="PRO_5023890089" description="Meteorin, glial cell differentiation regulator" evidence="6">
    <location>
        <begin position="18"/>
        <end position="406"/>
    </location>
</feature>
<dbReference type="AlphaFoldDB" id="A0A5J5CLN7"/>
<dbReference type="InterPro" id="IPR051998">
    <property type="entry name" value="Meteorin-like"/>
</dbReference>
<organism evidence="7 8">
    <name type="scientific">Etheostoma spectabile</name>
    <name type="common">orangethroat darter</name>
    <dbReference type="NCBI Taxonomy" id="54343"/>
    <lineage>
        <taxon>Eukaryota</taxon>
        <taxon>Metazoa</taxon>
        <taxon>Chordata</taxon>
        <taxon>Craniata</taxon>
        <taxon>Vertebrata</taxon>
        <taxon>Euteleostomi</taxon>
        <taxon>Actinopterygii</taxon>
        <taxon>Neopterygii</taxon>
        <taxon>Teleostei</taxon>
        <taxon>Neoteleostei</taxon>
        <taxon>Acanthomorphata</taxon>
        <taxon>Eupercaria</taxon>
        <taxon>Perciformes</taxon>
        <taxon>Percoidei</taxon>
        <taxon>Percidae</taxon>
        <taxon>Etheostomatinae</taxon>
        <taxon>Etheostoma</taxon>
    </lineage>
</organism>
<feature type="signal peptide" evidence="6">
    <location>
        <begin position="1"/>
        <end position="17"/>
    </location>
</feature>
<feature type="non-terminal residue" evidence="7">
    <location>
        <position position="406"/>
    </location>
</feature>
<protein>
    <recommendedName>
        <fullName evidence="9">Meteorin, glial cell differentiation regulator</fullName>
    </recommendedName>
</protein>
<dbReference type="GO" id="GO:0050772">
    <property type="term" value="P:positive regulation of axonogenesis"/>
    <property type="evidence" value="ECO:0007669"/>
    <property type="project" value="TreeGrafter"/>
</dbReference>
<dbReference type="GO" id="GO:0005615">
    <property type="term" value="C:extracellular space"/>
    <property type="evidence" value="ECO:0007669"/>
    <property type="project" value="TreeGrafter"/>
</dbReference>
<evidence type="ECO:0000256" key="6">
    <source>
        <dbReference type="SAM" id="SignalP"/>
    </source>
</evidence>
<evidence type="ECO:0000256" key="4">
    <source>
        <dbReference type="ARBA" id="ARBA00022729"/>
    </source>
</evidence>
<evidence type="ECO:0000256" key="2">
    <source>
        <dbReference type="ARBA" id="ARBA00005669"/>
    </source>
</evidence>
<keyword evidence="3" id="KW-0964">Secreted</keyword>
<evidence type="ECO:0000256" key="1">
    <source>
        <dbReference type="ARBA" id="ARBA00004613"/>
    </source>
</evidence>